<keyword evidence="2" id="KW-1185">Reference proteome</keyword>
<dbReference type="EMBL" id="JADGJW010000426">
    <property type="protein sequence ID" value="KAJ3217473.1"/>
    <property type="molecule type" value="Genomic_DNA"/>
</dbReference>
<evidence type="ECO:0000313" key="1">
    <source>
        <dbReference type="EMBL" id="KAJ3217473.1"/>
    </source>
</evidence>
<accession>A0AAD5XYX9</accession>
<name>A0AAD5XYX9_9FUNG</name>
<evidence type="ECO:0000313" key="2">
    <source>
        <dbReference type="Proteomes" id="UP001211065"/>
    </source>
</evidence>
<proteinExistence type="predicted"/>
<comment type="caution">
    <text evidence="1">The sequence shown here is derived from an EMBL/GenBank/DDBJ whole genome shotgun (WGS) entry which is preliminary data.</text>
</comment>
<gene>
    <name evidence="1" type="ORF">HK099_005465</name>
</gene>
<protein>
    <submittedName>
        <fullName evidence="1">Uncharacterized protein</fullName>
    </submittedName>
</protein>
<sequence length="209" mass="24367">MTNTEIELKKTVVIFHKDINLTNSIPHSLLKENQLDSKKVVDGIFTLFEMKEVSYLIFERKENDKDFPLTEVIIKLLGLILNNKTAVEEVKSFSSANFLHKKEKLHKLSLSGECEEKDVEVLHDIENINFFDQFLLNLILIFTLESSFSFQVYVFPGKKSDTVNELCLRDIIKKLDIKSINLKAIFDFNQELLFARKKEIDDVKNTLYM</sequence>
<reference evidence="1" key="1">
    <citation type="submission" date="2020-05" db="EMBL/GenBank/DDBJ databases">
        <title>Phylogenomic resolution of chytrid fungi.</title>
        <authorList>
            <person name="Stajich J.E."/>
            <person name="Amses K."/>
            <person name="Simmons R."/>
            <person name="Seto K."/>
            <person name="Myers J."/>
            <person name="Bonds A."/>
            <person name="Quandt C.A."/>
            <person name="Barry K."/>
            <person name="Liu P."/>
            <person name="Grigoriev I."/>
            <person name="Longcore J.E."/>
            <person name="James T.Y."/>
        </authorList>
    </citation>
    <scope>NUCLEOTIDE SEQUENCE</scope>
    <source>
        <strain evidence="1">JEL0476</strain>
    </source>
</reference>
<dbReference type="AlphaFoldDB" id="A0AAD5XYX9"/>
<organism evidence="1 2">
    <name type="scientific">Clydaea vesicula</name>
    <dbReference type="NCBI Taxonomy" id="447962"/>
    <lineage>
        <taxon>Eukaryota</taxon>
        <taxon>Fungi</taxon>
        <taxon>Fungi incertae sedis</taxon>
        <taxon>Chytridiomycota</taxon>
        <taxon>Chytridiomycota incertae sedis</taxon>
        <taxon>Chytridiomycetes</taxon>
        <taxon>Lobulomycetales</taxon>
        <taxon>Lobulomycetaceae</taxon>
        <taxon>Clydaea</taxon>
    </lineage>
</organism>
<dbReference type="Proteomes" id="UP001211065">
    <property type="component" value="Unassembled WGS sequence"/>
</dbReference>